<feature type="region of interest" description="Disordered" evidence="1">
    <location>
        <begin position="260"/>
        <end position="280"/>
    </location>
</feature>
<feature type="compositionally biased region" description="Polar residues" evidence="1">
    <location>
        <begin position="210"/>
        <end position="229"/>
    </location>
</feature>
<dbReference type="AlphaFoldDB" id="A0A2T2P8Z6"/>
<keyword evidence="3" id="KW-0732">Signal</keyword>
<organism evidence="4 5">
    <name type="scientific">Corynespora cassiicola Philippines</name>
    <dbReference type="NCBI Taxonomy" id="1448308"/>
    <lineage>
        <taxon>Eukaryota</taxon>
        <taxon>Fungi</taxon>
        <taxon>Dikarya</taxon>
        <taxon>Ascomycota</taxon>
        <taxon>Pezizomycotina</taxon>
        <taxon>Dothideomycetes</taxon>
        <taxon>Pleosporomycetidae</taxon>
        <taxon>Pleosporales</taxon>
        <taxon>Corynesporascaceae</taxon>
        <taxon>Corynespora</taxon>
    </lineage>
</organism>
<evidence type="ECO:0000313" key="5">
    <source>
        <dbReference type="Proteomes" id="UP000240883"/>
    </source>
</evidence>
<proteinExistence type="predicted"/>
<feature type="region of interest" description="Disordered" evidence="1">
    <location>
        <begin position="149"/>
        <end position="229"/>
    </location>
</feature>
<evidence type="ECO:0000256" key="2">
    <source>
        <dbReference type="SAM" id="Phobius"/>
    </source>
</evidence>
<feature type="signal peptide" evidence="3">
    <location>
        <begin position="1"/>
        <end position="18"/>
    </location>
</feature>
<name>A0A2T2P8Z6_CORCC</name>
<feature type="compositionally biased region" description="Polar residues" evidence="1">
    <location>
        <begin position="149"/>
        <end position="180"/>
    </location>
</feature>
<feature type="compositionally biased region" description="Low complexity" evidence="1">
    <location>
        <begin position="188"/>
        <end position="200"/>
    </location>
</feature>
<keyword evidence="2" id="KW-1133">Transmembrane helix</keyword>
<feature type="transmembrane region" description="Helical" evidence="2">
    <location>
        <begin position="232"/>
        <end position="255"/>
    </location>
</feature>
<keyword evidence="2" id="KW-0472">Membrane</keyword>
<reference evidence="4 5" key="1">
    <citation type="journal article" date="2018" name="Front. Microbiol.">
        <title>Genome-Wide Analysis of Corynespora cassiicola Leaf Fall Disease Putative Effectors.</title>
        <authorList>
            <person name="Lopez D."/>
            <person name="Ribeiro S."/>
            <person name="Label P."/>
            <person name="Fumanal B."/>
            <person name="Venisse J.S."/>
            <person name="Kohler A."/>
            <person name="de Oliveira R.R."/>
            <person name="Labutti K."/>
            <person name="Lipzen A."/>
            <person name="Lail K."/>
            <person name="Bauer D."/>
            <person name="Ohm R.A."/>
            <person name="Barry K.W."/>
            <person name="Spatafora J."/>
            <person name="Grigoriev I.V."/>
            <person name="Martin F.M."/>
            <person name="Pujade-Renaud V."/>
        </authorList>
    </citation>
    <scope>NUCLEOTIDE SEQUENCE [LARGE SCALE GENOMIC DNA]</scope>
    <source>
        <strain evidence="4 5">Philippines</strain>
    </source>
</reference>
<accession>A0A2T2P8Z6</accession>
<evidence type="ECO:0000313" key="4">
    <source>
        <dbReference type="EMBL" id="PSN74132.1"/>
    </source>
</evidence>
<keyword evidence="5" id="KW-1185">Reference proteome</keyword>
<dbReference type="EMBL" id="KZ678128">
    <property type="protein sequence ID" value="PSN74132.1"/>
    <property type="molecule type" value="Genomic_DNA"/>
</dbReference>
<dbReference type="Proteomes" id="UP000240883">
    <property type="component" value="Unassembled WGS sequence"/>
</dbReference>
<evidence type="ECO:0000256" key="1">
    <source>
        <dbReference type="SAM" id="MobiDB-lite"/>
    </source>
</evidence>
<evidence type="ECO:0008006" key="6">
    <source>
        <dbReference type="Google" id="ProtNLM"/>
    </source>
</evidence>
<keyword evidence="2" id="KW-0812">Transmembrane</keyword>
<sequence length="332" mass="34989">MALLVLFLALLHLKSVFAAVAVITAAPKLEARADIVVGYRLTSSDSGGESWQDWAYNAEVLTVQTAGSALGFCPIEDGKPMPECRVKTSCKDNTLYWSGGWMACPSPKTCASDFLLPSYGAKETYAFYSCRTEPNYTYYARTEGVPVSTAATPSTNPEHTNTLNPGFTWPSHTPINTLNPTPGGVYRSSAPASSGGASASTEDKPVAALPTNSSLSQENQGSKKGGNSNTKVIVGGVVGGLAVVGATVFATVFLLRRQRRNNGPQSGGIDTDPPSEPYYDANDTKYNYAHTNSWIGPPAEVHGDPMPPQELPGHAVVAQPEKAAKELSAGGQ</sequence>
<feature type="chain" id="PRO_5015419751" description="Mid2 domain-containing protein" evidence="3">
    <location>
        <begin position="19"/>
        <end position="332"/>
    </location>
</feature>
<dbReference type="STRING" id="1448308.A0A2T2P8Z6"/>
<gene>
    <name evidence="4" type="ORF">BS50DRAFT_615088</name>
</gene>
<protein>
    <recommendedName>
        <fullName evidence="6">Mid2 domain-containing protein</fullName>
    </recommendedName>
</protein>
<evidence type="ECO:0000256" key="3">
    <source>
        <dbReference type="SAM" id="SignalP"/>
    </source>
</evidence>